<evidence type="ECO:0000313" key="12">
    <source>
        <dbReference type="EMBL" id="EIW85131.1"/>
    </source>
</evidence>
<dbReference type="EC" id="1.14.13.196" evidence="4"/>
<proteinExistence type="inferred from homology"/>
<comment type="pathway">
    <text evidence="2">Siderophore biosynthesis.</text>
</comment>
<evidence type="ECO:0000256" key="2">
    <source>
        <dbReference type="ARBA" id="ARBA00004924"/>
    </source>
</evidence>
<evidence type="ECO:0000313" key="13">
    <source>
        <dbReference type="Proteomes" id="UP000053558"/>
    </source>
</evidence>
<comment type="cofactor">
    <cofactor evidence="1">
        <name>FAD</name>
        <dbReference type="ChEBI" id="CHEBI:57692"/>
    </cofactor>
</comment>
<evidence type="ECO:0000256" key="11">
    <source>
        <dbReference type="SAM" id="MobiDB-lite"/>
    </source>
</evidence>
<dbReference type="RefSeq" id="XP_007764283.1">
    <property type="nucleotide sequence ID" value="XM_007766093.1"/>
</dbReference>
<evidence type="ECO:0000256" key="7">
    <source>
        <dbReference type="ARBA" id="ARBA00022857"/>
    </source>
</evidence>
<dbReference type="GO" id="GO:0016491">
    <property type="term" value="F:oxidoreductase activity"/>
    <property type="evidence" value="ECO:0007669"/>
    <property type="project" value="UniProtKB-KW"/>
</dbReference>
<dbReference type="Proteomes" id="UP000053558">
    <property type="component" value="Unassembled WGS sequence"/>
</dbReference>
<feature type="compositionally biased region" description="Low complexity" evidence="11">
    <location>
        <begin position="457"/>
        <end position="474"/>
    </location>
</feature>
<comment type="catalytic activity">
    <reaction evidence="9">
        <text>L-ornithine + NADPH + O2 = N(5)-hydroxy-L-ornithine + NADP(+) + H2O</text>
        <dbReference type="Rhea" id="RHEA:41508"/>
        <dbReference type="ChEBI" id="CHEBI:15377"/>
        <dbReference type="ChEBI" id="CHEBI:15379"/>
        <dbReference type="ChEBI" id="CHEBI:46911"/>
        <dbReference type="ChEBI" id="CHEBI:57783"/>
        <dbReference type="ChEBI" id="CHEBI:58349"/>
        <dbReference type="ChEBI" id="CHEBI:78275"/>
        <dbReference type="EC" id="1.14.13.196"/>
    </reaction>
</comment>
<gene>
    <name evidence="12" type="ORF">CONPUDRAFT_79827</name>
</gene>
<keyword evidence="6" id="KW-0274">FAD</keyword>
<keyword evidence="7" id="KW-0521">NADP</keyword>
<comment type="caution">
    <text evidence="12">The sequence shown here is derived from an EMBL/GenBank/DDBJ whole genome shotgun (WGS) entry which is preliminary data.</text>
</comment>
<evidence type="ECO:0000256" key="9">
    <source>
        <dbReference type="ARBA" id="ARBA00047598"/>
    </source>
</evidence>
<dbReference type="Pfam" id="PF13434">
    <property type="entry name" value="Lys_Orn_oxgnase"/>
    <property type="match status" value="1"/>
</dbReference>
<comment type="catalytic activity">
    <reaction evidence="10">
        <text>L-ornithine + NADH + O2 = N(5)-hydroxy-L-ornithine + NAD(+) + H2O</text>
        <dbReference type="Rhea" id="RHEA:41512"/>
        <dbReference type="ChEBI" id="CHEBI:15377"/>
        <dbReference type="ChEBI" id="CHEBI:15379"/>
        <dbReference type="ChEBI" id="CHEBI:46911"/>
        <dbReference type="ChEBI" id="CHEBI:57540"/>
        <dbReference type="ChEBI" id="CHEBI:57945"/>
        <dbReference type="ChEBI" id="CHEBI:78275"/>
        <dbReference type="EC" id="1.14.13.196"/>
    </reaction>
</comment>
<dbReference type="Gene3D" id="3.50.50.60">
    <property type="entry name" value="FAD/NAD(P)-binding domain"/>
    <property type="match status" value="1"/>
</dbReference>
<dbReference type="OrthoDB" id="3519933at2759"/>
<accession>A0A5M3N2J7</accession>
<dbReference type="AlphaFoldDB" id="A0A5M3N2J7"/>
<protein>
    <recommendedName>
        <fullName evidence="4">L-ornithine N(5)-monooxygenase [NAD(P)H]</fullName>
        <ecNumber evidence="4">1.14.13.196</ecNumber>
    </recommendedName>
</protein>
<dbReference type="PANTHER" id="PTHR42802">
    <property type="entry name" value="MONOOXYGENASE"/>
    <property type="match status" value="1"/>
</dbReference>
<evidence type="ECO:0000256" key="6">
    <source>
        <dbReference type="ARBA" id="ARBA00022827"/>
    </source>
</evidence>
<organism evidence="12 13">
    <name type="scientific">Coniophora puteana (strain RWD-64-598)</name>
    <name type="common">Brown rot fungus</name>
    <dbReference type="NCBI Taxonomy" id="741705"/>
    <lineage>
        <taxon>Eukaryota</taxon>
        <taxon>Fungi</taxon>
        <taxon>Dikarya</taxon>
        <taxon>Basidiomycota</taxon>
        <taxon>Agaricomycotina</taxon>
        <taxon>Agaricomycetes</taxon>
        <taxon>Agaricomycetidae</taxon>
        <taxon>Boletales</taxon>
        <taxon>Coniophorineae</taxon>
        <taxon>Coniophoraceae</taxon>
        <taxon>Coniophora</taxon>
    </lineage>
</organism>
<dbReference type="SUPFAM" id="SSF51905">
    <property type="entry name" value="FAD/NAD(P)-binding domain"/>
    <property type="match status" value="2"/>
</dbReference>
<dbReference type="EMBL" id="JH711574">
    <property type="protein sequence ID" value="EIW85131.1"/>
    <property type="molecule type" value="Genomic_DNA"/>
</dbReference>
<evidence type="ECO:0000256" key="8">
    <source>
        <dbReference type="ARBA" id="ARBA00023002"/>
    </source>
</evidence>
<evidence type="ECO:0000256" key="10">
    <source>
        <dbReference type="ARBA" id="ARBA00049248"/>
    </source>
</evidence>
<dbReference type="GeneID" id="19209988"/>
<dbReference type="GO" id="GO:0006879">
    <property type="term" value="P:intracellular iron ion homeostasis"/>
    <property type="evidence" value="ECO:0007669"/>
    <property type="project" value="TreeGrafter"/>
</dbReference>
<dbReference type="PANTHER" id="PTHR42802:SF1">
    <property type="entry name" value="L-ORNITHINE N(5)-MONOOXYGENASE"/>
    <property type="match status" value="1"/>
</dbReference>
<evidence type="ECO:0000256" key="4">
    <source>
        <dbReference type="ARBA" id="ARBA00012881"/>
    </source>
</evidence>
<evidence type="ECO:0000256" key="5">
    <source>
        <dbReference type="ARBA" id="ARBA00022630"/>
    </source>
</evidence>
<evidence type="ECO:0000256" key="3">
    <source>
        <dbReference type="ARBA" id="ARBA00007588"/>
    </source>
</evidence>
<keyword evidence="13" id="KW-1185">Reference proteome</keyword>
<feature type="region of interest" description="Disordered" evidence="11">
    <location>
        <begin position="448"/>
        <end position="479"/>
    </location>
</feature>
<comment type="similarity">
    <text evidence="3">Belongs to the lysine N(6)-hydroxylase/L-ornithine N(5)-oxygenase family.</text>
</comment>
<name>A0A5M3N2J7_CONPW</name>
<dbReference type="InterPro" id="IPR025700">
    <property type="entry name" value="Lys/Orn_oxygenase"/>
</dbReference>
<dbReference type="KEGG" id="cput:CONPUDRAFT_79827"/>
<dbReference type="InterPro" id="IPR036188">
    <property type="entry name" value="FAD/NAD-bd_sf"/>
</dbReference>
<reference evidence="13" key="1">
    <citation type="journal article" date="2012" name="Science">
        <title>The Paleozoic origin of enzymatic lignin decomposition reconstructed from 31 fungal genomes.</title>
        <authorList>
            <person name="Floudas D."/>
            <person name="Binder M."/>
            <person name="Riley R."/>
            <person name="Barry K."/>
            <person name="Blanchette R.A."/>
            <person name="Henrissat B."/>
            <person name="Martinez A.T."/>
            <person name="Otillar R."/>
            <person name="Spatafora J.W."/>
            <person name="Yadav J.S."/>
            <person name="Aerts A."/>
            <person name="Benoit I."/>
            <person name="Boyd A."/>
            <person name="Carlson A."/>
            <person name="Copeland A."/>
            <person name="Coutinho P.M."/>
            <person name="de Vries R.P."/>
            <person name="Ferreira P."/>
            <person name="Findley K."/>
            <person name="Foster B."/>
            <person name="Gaskell J."/>
            <person name="Glotzer D."/>
            <person name="Gorecki P."/>
            <person name="Heitman J."/>
            <person name="Hesse C."/>
            <person name="Hori C."/>
            <person name="Igarashi K."/>
            <person name="Jurgens J.A."/>
            <person name="Kallen N."/>
            <person name="Kersten P."/>
            <person name="Kohler A."/>
            <person name="Kuees U."/>
            <person name="Kumar T.K.A."/>
            <person name="Kuo A."/>
            <person name="LaButti K."/>
            <person name="Larrondo L.F."/>
            <person name="Lindquist E."/>
            <person name="Ling A."/>
            <person name="Lombard V."/>
            <person name="Lucas S."/>
            <person name="Lundell T."/>
            <person name="Martin R."/>
            <person name="McLaughlin D.J."/>
            <person name="Morgenstern I."/>
            <person name="Morin E."/>
            <person name="Murat C."/>
            <person name="Nagy L.G."/>
            <person name="Nolan M."/>
            <person name="Ohm R.A."/>
            <person name="Patyshakuliyeva A."/>
            <person name="Rokas A."/>
            <person name="Ruiz-Duenas F.J."/>
            <person name="Sabat G."/>
            <person name="Salamov A."/>
            <person name="Samejima M."/>
            <person name="Schmutz J."/>
            <person name="Slot J.C."/>
            <person name="St John F."/>
            <person name="Stenlid J."/>
            <person name="Sun H."/>
            <person name="Sun S."/>
            <person name="Syed K."/>
            <person name="Tsang A."/>
            <person name="Wiebenga A."/>
            <person name="Young D."/>
            <person name="Pisabarro A."/>
            <person name="Eastwood D.C."/>
            <person name="Martin F."/>
            <person name="Cullen D."/>
            <person name="Grigoriev I.V."/>
            <person name="Hibbett D.S."/>
        </authorList>
    </citation>
    <scope>NUCLEOTIDE SEQUENCE [LARGE SCALE GENOMIC DNA]</scope>
    <source>
        <strain evidence="13">RWD-64-598 SS2</strain>
    </source>
</reference>
<keyword evidence="5" id="KW-0285">Flavoprotein</keyword>
<sequence length="551" mass="60314">MVSAQQTYDVLGLGFGPSNLAIAGALLEKSTAAGDISLDKVLFIERYDEFKWHPGMLLPDARMQISFLKDLATLRSPQSPITFIAYLKSQNRLIDFINKGTTIPTRKEYADYLAWAADYVQSRGVNVAFGEDVVAINEDSSGTIEVHSTKLSTGEHIIRRCRNIVISPGGYARFPQAISGARSHPFVIHSSAYLHRVGSLLDGVRQQKGDGNPLRIAVVGGGQSAAEVLLDLHSRLSSKPGQERHQLDMIIRTGSLKPSDDSPFTNEIFNPDRTDMVFGFADMGTRRIVRSEYHNTNYSVVNPRTIDTLYDVIYDQKLDEDVARRKGRPNASPHPQLTIRTYSNILSADTLSSAEHSEGGLAVIIQNVLSGDIHETTYDAIVCATGYERRSWAKLLTSSNVGKRFGIDSTLHDSIRLKSEAEQHDGQPSITTNNVAEKLALKMLEGGLTRSGDQDTDSSSPTSTSASSDLPSPAFCSLPPDESRYEKTLYISRGYRLLLPRDAEAIADGASPFKGRIYLQGCEEETHGLSDTLLSVVGVRAGEVVDDLYAA</sequence>
<evidence type="ECO:0000256" key="1">
    <source>
        <dbReference type="ARBA" id="ARBA00001974"/>
    </source>
</evidence>
<dbReference type="OMA" id="SFAMYLK"/>
<keyword evidence="8" id="KW-0560">Oxidoreductase</keyword>